<dbReference type="EMBL" id="JAODUP010000983">
    <property type="protein sequence ID" value="KAK2142226.1"/>
    <property type="molecule type" value="Genomic_DNA"/>
</dbReference>
<evidence type="ECO:0000313" key="1">
    <source>
        <dbReference type="EMBL" id="KAK2142226.1"/>
    </source>
</evidence>
<accession>A0AAD9MSI0</accession>
<evidence type="ECO:0000313" key="2">
    <source>
        <dbReference type="Proteomes" id="UP001208570"/>
    </source>
</evidence>
<keyword evidence="2" id="KW-1185">Reference proteome</keyword>
<comment type="caution">
    <text evidence="1">The sequence shown here is derived from an EMBL/GenBank/DDBJ whole genome shotgun (WGS) entry which is preliminary data.</text>
</comment>
<proteinExistence type="predicted"/>
<gene>
    <name evidence="1" type="ORF">LSH36_983g00077</name>
</gene>
<dbReference type="AlphaFoldDB" id="A0AAD9MSI0"/>
<protein>
    <submittedName>
        <fullName evidence="1">Uncharacterized protein</fullName>
    </submittedName>
</protein>
<reference evidence="1" key="1">
    <citation type="journal article" date="2023" name="Mol. Biol. Evol.">
        <title>Third-Generation Sequencing Reveals the Adaptive Role of the Epigenome in Three Deep-Sea Polychaetes.</title>
        <authorList>
            <person name="Perez M."/>
            <person name="Aroh O."/>
            <person name="Sun Y."/>
            <person name="Lan Y."/>
            <person name="Juniper S.K."/>
            <person name="Young C.R."/>
            <person name="Angers B."/>
            <person name="Qian P.Y."/>
        </authorList>
    </citation>
    <scope>NUCLEOTIDE SEQUENCE</scope>
    <source>
        <strain evidence="1">P08H-3</strain>
    </source>
</reference>
<sequence>MCFTSSDFVFWSGEFLPRPPRNTKARIELEKVKGSSVKNINNFIGNCQGLGQSVPVYNGKSNGDQSPWLRKYSIFALLKQWNDTELSLTKTQQLSKLITRKQQINESVETYILDISAKCRELSSSHEQELEYMVQGLLPNIQQQVRLKEPSSLSDVKRIALLVESMTPTVIGESTSIFTTANTTTVKSVSDDDLLRIKEQLKTQADQEAALTLQLKRLKATVMQYQMDKRS</sequence>
<name>A0AAD9MSI0_9ANNE</name>
<organism evidence="1 2">
    <name type="scientific">Paralvinella palmiformis</name>
    <dbReference type="NCBI Taxonomy" id="53620"/>
    <lineage>
        <taxon>Eukaryota</taxon>
        <taxon>Metazoa</taxon>
        <taxon>Spiralia</taxon>
        <taxon>Lophotrochozoa</taxon>
        <taxon>Annelida</taxon>
        <taxon>Polychaeta</taxon>
        <taxon>Sedentaria</taxon>
        <taxon>Canalipalpata</taxon>
        <taxon>Terebellida</taxon>
        <taxon>Terebelliformia</taxon>
        <taxon>Alvinellidae</taxon>
        <taxon>Paralvinella</taxon>
    </lineage>
</organism>
<dbReference type="Proteomes" id="UP001208570">
    <property type="component" value="Unassembled WGS sequence"/>
</dbReference>